<dbReference type="GO" id="GO:0000750">
    <property type="term" value="P:pheromone-dependent signal transduction involved in conjugation with cellular fusion"/>
    <property type="evidence" value="ECO:0007669"/>
    <property type="project" value="InterPro"/>
</dbReference>
<dbReference type="InterPro" id="IPR035296">
    <property type="entry name" value="Mfa1/2"/>
</dbReference>
<reference evidence="2 3" key="1">
    <citation type="submission" date="2016-01" db="EMBL/GenBank/DDBJ databases">
        <title>Genome sequence of the yeast Holleya sinecauda.</title>
        <authorList>
            <person name="Dietrich F.S."/>
        </authorList>
    </citation>
    <scope>NUCLEOTIDE SEQUENCE [LARGE SCALE GENOMIC DNA]</scope>
    <source>
        <strain evidence="2 3">ATCC 58844</strain>
    </source>
</reference>
<dbReference type="Pfam" id="PF17317">
    <property type="entry name" value="MFA1_2"/>
    <property type="match status" value="1"/>
</dbReference>
<keyword evidence="3" id="KW-1185">Reference proteome</keyword>
<dbReference type="EMBL" id="CP014242">
    <property type="protein sequence ID" value="AMD19447.1"/>
    <property type="molecule type" value="Genomic_DNA"/>
</dbReference>
<protein>
    <submittedName>
        <fullName evidence="2">HBR546Wp</fullName>
    </submittedName>
</protein>
<dbReference type="GeneID" id="28721748"/>
<evidence type="ECO:0000313" key="2">
    <source>
        <dbReference type="EMBL" id="AMD19447.1"/>
    </source>
</evidence>
<organism evidence="2 3">
    <name type="scientific">Eremothecium sinecaudum</name>
    <dbReference type="NCBI Taxonomy" id="45286"/>
    <lineage>
        <taxon>Eukaryota</taxon>
        <taxon>Fungi</taxon>
        <taxon>Dikarya</taxon>
        <taxon>Ascomycota</taxon>
        <taxon>Saccharomycotina</taxon>
        <taxon>Saccharomycetes</taxon>
        <taxon>Saccharomycetales</taxon>
        <taxon>Saccharomycetaceae</taxon>
        <taxon>Eremothecium</taxon>
    </lineage>
</organism>
<dbReference type="Proteomes" id="UP000243052">
    <property type="component" value="Chromosome ii"/>
</dbReference>
<dbReference type="AlphaFoldDB" id="A0A109UYF6"/>
<feature type="compositionally biased region" description="Polar residues" evidence="1">
    <location>
        <begin position="1"/>
        <end position="20"/>
    </location>
</feature>
<dbReference type="GO" id="GO:0000772">
    <property type="term" value="F:mating pheromone activity"/>
    <property type="evidence" value="ECO:0007669"/>
    <property type="project" value="InterPro"/>
</dbReference>
<evidence type="ECO:0000313" key="3">
    <source>
        <dbReference type="Proteomes" id="UP000243052"/>
    </source>
</evidence>
<dbReference type="RefSeq" id="XP_017986443.1">
    <property type="nucleotide sequence ID" value="XM_018130954.1"/>
</dbReference>
<evidence type="ECO:0000256" key="1">
    <source>
        <dbReference type="SAM" id="MobiDB-lite"/>
    </source>
</evidence>
<feature type="region of interest" description="Disordered" evidence="1">
    <location>
        <begin position="1"/>
        <end position="26"/>
    </location>
</feature>
<sequence>MQPSTVTTTNASQKNNSENADNWIKKGFGWTPHCVIV</sequence>
<accession>A0A109UYF6</accession>
<proteinExistence type="predicted"/>
<dbReference type="OrthoDB" id="4028313at2759"/>
<name>A0A109UYF6_9SACH</name>
<gene>
    <name evidence="2" type="ORF">AW171_hschr21278</name>
</gene>